<evidence type="ECO:0000313" key="3">
    <source>
        <dbReference type="EMBL" id="MBC5714884.1"/>
    </source>
</evidence>
<keyword evidence="2" id="KW-0812">Transmembrane</keyword>
<feature type="compositionally biased region" description="Acidic residues" evidence="1">
    <location>
        <begin position="196"/>
        <end position="207"/>
    </location>
</feature>
<feature type="region of interest" description="Disordered" evidence="1">
    <location>
        <begin position="268"/>
        <end position="322"/>
    </location>
</feature>
<feature type="transmembrane region" description="Helical" evidence="2">
    <location>
        <begin position="330"/>
        <end position="348"/>
    </location>
</feature>
<feature type="region of interest" description="Disordered" evidence="1">
    <location>
        <begin position="1"/>
        <end position="33"/>
    </location>
</feature>
<dbReference type="EMBL" id="JACOPH010000011">
    <property type="protein sequence ID" value="MBC5714884.1"/>
    <property type="molecule type" value="Genomic_DNA"/>
</dbReference>
<feature type="compositionally biased region" description="Acidic residues" evidence="1">
    <location>
        <begin position="231"/>
        <end position="243"/>
    </location>
</feature>
<evidence type="ECO:0000313" key="4">
    <source>
        <dbReference type="Proteomes" id="UP000606720"/>
    </source>
</evidence>
<dbReference type="RefSeq" id="WP_186867470.1">
    <property type="nucleotide sequence ID" value="NZ_JACOPH010000011.1"/>
</dbReference>
<name>A0A923LPS7_9FIRM</name>
<sequence>MNKTEEYLDSLLNNISPEKKAEEEQKKRKKANANFGEQFEKEVNDADMEKFIRDFEIEVDEDNTKAKEDEPAADSDDFWNNLEGIVKNANGTSEPAEPSEPMESEPESEPEATGTDFEINTLDDDTWTEQKTESSEAAESEAAESEEQPERSKEEQDLLNMIADLPSDEELSGLAESLRTDGQNDEADLNKMETGGTEEAETALTEEDTAKADKKQKKGFFKKLVSVLFGESEEDELTAEEATSEAAVPPEDLENMSEENRQILEELNAAGKAKEGDKPEDKEDNKKEKKSKKEKKQKPKKEKKPKEKKEKKPKKPKEVDLSPPLPRKPVILIFVMSISVILLVLLLSNLSGYSVNLSGAKDAYASQDYVEAYNKLAGAKIKEQDKTFYEKVALLASVQVELENGDALYNAKQYQMALDSYVCALGRYDANSAKAEEYNIKEANDVLAEQIAAQLAERFSVSTDTAREIYVIKDRKEYTNRIYEIVDALGLME</sequence>
<organism evidence="3 4">
    <name type="scientific">Roseburia zhanii</name>
    <dbReference type="NCBI Taxonomy" id="2763064"/>
    <lineage>
        <taxon>Bacteria</taxon>
        <taxon>Bacillati</taxon>
        <taxon>Bacillota</taxon>
        <taxon>Clostridia</taxon>
        <taxon>Lachnospirales</taxon>
        <taxon>Lachnospiraceae</taxon>
        <taxon>Roseburia</taxon>
    </lineage>
</organism>
<feature type="compositionally biased region" description="Acidic residues" evidence="1">
    <location>
        <begin position="136"/>
        <end position="147"/>
    </location>
</feature>
<gene>
    <name evidence="3" type="ORF">H8S17_11860</name>
</gene>
<protein>
    <submittedName>
        <fullName evidence="3">Uncharacterized protein</fullName>
    </submittedName>
</protein>
<feature type="region of interest" description="Disordered" evidence="1">
    <location>
        <begin position="59"/>
        <end position="217"/>
    </location>
</feature>
<evidence type="ECO:0000256" key="2">
    <source>
        <dbReference type="SAM" id="Phobius"/>
    </source>
</evidence>
<feature type="compositionally biased region" description="Basic and acidic residues" evidence="1">
    <location>
        <begin position="272"/>
        <end position="287"/>
    </location>
</feature>
<keyword evidence="4" id="KW-1185">Reference proteome</keyword>
<keyword evidence="2" id="KW-0472">Membrane</keyword>
<feature type="compositionally biased region" description="Acidic residues" evidence="1">
    <location>
        <begin position="100"/>
        <end position="110"/>
    </location>
</feature>
<proteinExistence type="predicted"/>
<feature type="compositionally biased region" description="Basic residues" evidence="1">
    <location>
        <begin position="288"/>
        <end position="303"/>
    </location>
</feature>
<accession>A0A923LPS7</accession>
<reference evidence="3" key="1">
    <citation type="submission" date="2020-08" db="EMBL/GenBank/DDBJ databases">
        <title>Genome public.</title>
        <authorList>
            <person name="Liu C."/>
            <person name="Sun Q."/>
        </authorList>
    </citation>
    <scope>NUCLEOTIDE SEQUENCE</scope>
    <source>
        <strain evidence="3">BX1005</strain>
    </source>
</reference>
<dbReference type="Proteomes" id="UP000606720">
    <property type="component" value="Unassembled WGS sequence"/>
</dbReference>
<feature type="compositionally biased region" description="Basic and acidic residues" evidence="1">
    <location>
        <begin position="17"/>
        <end position="26"/>
    </location>
</feature>
<feature type="compositionally biased region" description="Basic and acidic residues" evidence="1">
    <location>
        <begin position="59"/>
        <end position="70"/>
    </location>
</feature>
<evidence type="ECO:0000256" key="1">
    <source>
        <dbReference type="SAM" id="MobiDB-lite"/>
    </source>
</evidence>
<feature type="compositionally biased region" description="Basic and acidic residues" evidence="1">
    <location>
        <begin position="304"/>
        <end position="320"/>
    </location>
</feature>
<feature type="region of interest" description="Disordered" evidence="1">
    <location>
        <begin position="231"/>
        <end position="256"/>
    </location>
</feature>
<dbReference type="AlphaFoldDB" id="A0A923LPS7"/>
<keyword evidence="2" id="KW-1133">Transmembrane helix</keyword>
<comment type="caution">
    <text evidence="3">The sequence shown here is derived from an EMBL/GenBank/DDBJ whole genome shotgun (WGS) entry which is preliminary data.</text>
</comment>